<evidence type="ECO:0000313" key="10">
    <source>
        <dbReference type="Proteomes" id="UP000286701"/>
    </source>
</evidence>
<dbReference type="InterPro" id="IPR036097">
    <property type="entry name" value="HisK_dim/P_sf"/>
</dbReference>
<keyword evidence="3" id="KW-0597">Phosphoprotein</keyword>
<evidence type="ECO:0000313" key="9">
    <source>
        <dbReference type="EMBL" id="RWY53919.1"/>
    </source>
</evidence>
<dbReference type="Proteomes" id="UP000286701">
    <property type="component" value="Unassembled WGS sequence"/>
</dbReference>
<evidence type="ECO:0000256" key="4">
    <source>
        <dbReference type="ARBA" id="ARBA00022679"/>
    </source>
</evidence>
<dbReference type="InterPro" id="IPR005467">
    <property type="entry name" value="His_kinase_dom"/>
</dbReference>
<reference evidence="9 10" key="1">
    <citation type="submission" date="2019-01" db="EMBL/GenBank/DDBJ databases">
        <title>Mucilaginibacter antarcticum sp. nov., isolated from antarctic soil.</title>
        <authorList>
            <person name="Yan Y.-Q."/>
            <person name="Du Z.-J."/>
        </authorList>
    </citation>
    <scope>NUCLEOTIDE SEQUENCE [LARGE SCALE GENOMIC DNA]</scope>
    <source>
        <strain evidence="9 10">F01003</strain>
    </source>
</reference>
<dbReference type="PROSITE" id="PS50109">
    <property type="entry name" value="HIS_KIN"/>
    <property type="match status" value="1"/>
</dbReference>
<dbReference type="PANTHER" id="PTHR45453:SF1">
    <property type="entry name" value="PHOSPHATE REGULON SENSOR PROTEIN PHOR"/>
    <property type="match status" value="1"/>
</dbReference>
<comment type="caution">
    <text evidence="9">The sequence shown here is derived from an EMBL/GenBank/DDBJ whole genome shotgun (WGS) entry which is preliminary data.</text>
</comment>
<gene>
    <name evidence="9" type="ORF">EPL05_07620</name>
</gene>
<dbReference type="InterPro" id="IPR035965">
    <property type="entry name" value="PAS-like_dom_sf"/>
</dbReference>
<dbReference type="AlphaFoldDB" id="A0A444MQM9"/>
<evidence type="ECO:0000256" key="7">
    <source>
        <dbReference type="ARBA" id="ARBA00023136"/>
    </source>
</evidence>
<evidence type="ECO:0000256" key="1">
    <source>
        <dbReference type="ARBA" id="ARBA00000085"/>
    </source>
</evidence>
<dbReference type="InterPro" id="IPR013767">
    <property type="entry name" value="PAS_fold"/>
</dbReference>
<dbReference type="PANTHER" id="PTHR45453">
    <property type="entry name" value="PHOSPHATE REGULON SENSOR PROTEIN PHOR"/>
    <property type="match status" value="1"/>
</dbReference>
<keyword evidence="6" id="KW-0902">Two-component regulatory system</keyword>
<dbReference type="Pfam" id="PF00512">
    <property type="entry name" value="HisKA"/>
    <property type="match status" value="1"/>
</dbReference>
<proteinExistence type="predicted"/>
<dbReference type="OrthoDB" id="9813151at2"/>
<dbReference type="SUPFAM" id="SSF47384">
    <property type="entry name" value="Homodimeric domain of signal transducing histidine kinase"/>
    <property type="match status" value="1"/>
</dbReference>
<dbReference type="GO" id="GO:0006355">
    <property type="term" value="P:regulation of DNA-templated transcription"/>
    <property type="evidence" value="ECO:0007669"/>
    <property type="project" value="InterPro"/>
</dbReference>
<evidence type="ECO:0000256" key="2">
    <source>
        <dbReference type="ARBA" id="ARBA00012438"/>
    </source>
</evidence>
<evidence type="ECO:0000256" key="3">
    <source>
        <dbReference type="ARBA" id="ARBA00022553"/>
    </source>
</evidence>
<dbReference type="GO" id="GO:0000155">
    <property type="term" value="F:phosphorelay sensor kinase activity"/>
    <property type="evidence" value="ECO:0007669"/>
    <property type="project" value="InterPro"/>
</dbReference>
<keyword evidence="4" id="KW-0808">Transferase</keyword>
<dbReference type="GO" id="GO:0016036">
    <property type="term" value="P:cellular response to phosphate starvation"/>
    <property type="evidence" value="ECO:0007669"/>
    <property type="project" value="TreeGrafter"/>
</dbReference>
<dbReference type="NCBIfam" id="TIGR00229">
    <property type="entry name" value="sensory_box"/>
    <property type="match status" value="1"/>
</dbReference>
<dbReference type="InterPro" id="IPR003661">
    <property type="entry name" value="HisK_dim/P_dom"/>
</dbReference>
<dbReference type="InterPro" id="IPR036890">
    <property type="entry name" value="HATPase_C_sf"/>
</dbReference>
<dbReference type="SUPFAM" id="SSF55785">
    <property type="entry name" value="PYP-like sensor domain (PAS domain)"/>
    <property type="match status" value="1"/>
</dbReference>
<accession>A0A444MQM9</accession>
<dbReference type="SUPFAM" id="SSF55874">
    <property type="entry name" value="ATPase domain of HSP90 chaperone/DNA topoisomerase II/histidine kinase"/>
    <property type="match status" value="1"/>
</dbReference>
<keyword evidence="10" id="KW-1185">Reference proteome</keyword>
<evidence type="ECO:0000256" key="6">
    <source>
        <dbReference type="ARBA" id="ARBA00023012"/>
    </source>
</evidence>
<name>A0A444MQM9_9SPHI</name>
<dbReference type="GO" id="GO:0004721">
    <property type="term" value="F:phosphoprotein phosphatase activity"/>
    <property type="evidence" value="ECO:0007669"/>
    <property type="project" value="TreeGrafter"/>
</dbReference>
<dbReference type="Gene3D" id="1.10.287.130">
    <property type="match status" value="1"/>
</dbReference>
<organism evidence="9 10">
    <name type="scientific">Mucilaginibacter gilvus</name>
    <dbReference type="NCBI Taxonomy" id="2305909"/>
    <lineage>
        <taxon>Bacteria</taxon>
        <taxon>Pseudomonadati</taxon>
        <taxon>Bacteroidota</taxon>
        <taxon>Sphingobacteriia</taxon>
        <taxon>Sphingobacteriales</taxon>
        <taxon>Sphingobacteriaceae</taxon>
        <taxon>Mucilaginibacter</taxon>
    </lineage>
</organism>
<evidence type="ECO:0000256" key="5">
    <source>
        <dbReference type="ARBA" id="ARBA00022777"/>
    </source>
</evidence>
<dbReference type="InterPro" id="IPR004358">
    <property type="entry name" value="Sig_transdc_His_kin-like_C"/>
</dbReference>
<keyword evidence="7" id="KW-0472">Membrane</keyword>
<protein>
    <recommendedName>
        <fullName evidence="2">histidine kinase</fullName>
        <ecNumber evidence="2">2.7.13.3</ecNumber>
    </recommendedName>
</protein>
<keyword evidence="5 9" id="KW-0418">Kinase</keyword>
<dbReference type="SMART" id="SM00388">
    <property type="entry name" value="HisKA"/>
    <property type="match status" value="1"/>
</dbReference>
<dbReference type="CDD" id="cd00082">
    <property type="entry name" value="HisKA"/>
    <property type="match status" value="1"/>
</dbReference>
<dbReference type="Pfam" id="PF02518">
    <property type="entry name" value="HATPase_c"/>
    <property type="match status" value="1"/>
</dbReference>
<comment type="catalytic activity">
    <reaction evidence="1">
        <text>ATP + protein L-histidine = ADP + protein N-phospho-L-histidine.</text>
        <dbReference type="EC" id="2.7.13.3"/>
    </reaction>
</comment>
<dbReference type="PRINTS" id="PR00344">
    <property type="entry name" value="BCTRLSENSOR"/>
</dbReference>
<dbReference type="Gene3D" id="3.30.450.20">
    <property type="entry name" value="PAS domain"/>
    <property type="match status" value="1"/>
</dbReference>
<dbReference type="GO" id="GO:0005886">
    <property type="term" value="C:plasma membrane"/>
    <property type="evidence" value="ECO:0007669"/>
    <property type="project" value="TreeGrafter"/>
</dbReference>
<dbReference type="FunFam" id="3.30.565.10:FF:000006">
    <property type="entry name" value="Sensor histidine kinase WalK"/>
    <property type="match status" value="1"/>
</dbReference>
<dbReference type="InterPro" id="IPR003594">
    <property type="entry name" value="HATPase_dom"/>
</dbReference>
<dbReference type="InterPro" id="IPR050351">
    <property type="entry name" value="BphY/WalK/GraS-like"/>
</dbReference>
<dbReference type="InterPro" id="IPR000014">
    <property type="entry name" value="PAS"/>
</dbReference>
<dbReference type="Pfam" id="PF00989">
    <property type="entry name" value="PAS"/>
    <property type="match status" value="1"/>
</dbReference>
<dbReference type="SMART" id="SM00387">
    <property type="entry name" value="HATPase_c"/>
    <property type="match status" value="1"/>
</dbReference>
<dbReference type="EMBL" id="SBIW01000003">
    <property type="protein sequence ID" value="RWY53919.1"/>
    <property type="molecule type" value="Genomic_DNA"/>
</dbReference>
<dbReference type="Gene3D" id="3.30.565.10">
    <property type="entry name" value="Histidine kinase-like ATPase, C-terminal domain"/>
    <property type="match status" value="1"/>
</dbReference>
<evidence type="ECO:0000259" key="8">
    <source>
        <dbReference type="PROSITE" id="PS50109"/>
    </source>
</evidence>
<dbReference type="RefSeq" id="WP_128533354.1">
    <property type="nucleotide sequence ID" value="NZ_SBIW01000003.1"/>
</dbReference>
<sequence length="369" mass="41322">MNNDEGEDARTDNDNAIGNDPFSTVDIAQVAVHSANAGVWIIDTATQNFLSSARTKELFGFLPEEEMSLEAAMSQIVEKHRKTVLKAMDNAFKTRSNLYIEYPVVGYHDQQHRWLNVTAGFSESDASNTYFSGIVMDITDQKQNDLRRSKFIGMVSHELKTPLTALKAYVQMLNNWAKKQKDNFTIGALSKVDKQVRKMLNMINSLLNLSGAETGKIHLNKQNFTLNELISEVIEETLFITSSHHIVMLPSELINVNADREKIEQVLVNLLSNAAKYSDKTAPIEIGCTRIDDTVTVSIRDEGLGIAQDDIAKLFLPHYRVESKETEKISGFGIGLYLCAEIIQRHQGEIWVESELGKGSTFKFTLPGC</sequence>
<dbReference type="EC" id="2.7.13.3" evidence="2"/>
<feature type="domain" description="Histidine kinase" evidence="8">
    <location>
        <begin position="154"/>
        <end position="369"/>
    </location>
</feature>